<evidence type="ECO:0000313" key="2">
    <source>
        <dbReference type="EMBL" id="ACT92084.1"/>
    </source>
</evidence>
<dbReference type="OrthoDB" id="195113at2"/>
<gene>
    <name evidence="2" type="ordered locus">Dfer_0824</name>
</gene>
<dbReference type="GO" id="GO:0009231">
    <property type="term" value="P:riboflavin biosynthetic process"/>
    <property type="evidence" value="ECO:0007669"/>
    <property type="project" value="InterPro"/>
</dbReference>
<protein>
    <submittedName>
        <fullName evidence="2">Bifunctional deaminase-reductase domain protein</fullName>
    </submittedName>
</protein>
<organism evidence="2 3">
    <name type="scientific">Dyadobacter fermentans (strain ATCC 700827 / DSM 18053 / CIP 107007 / KCTC 52180 / NS114)</name>
    <dbReference type="NCBI Taxonomy" id="471854"/>
    <lineage>
        <taxon>Bacteria</taxon>
        <taxon>Pseudomonadati</taxon>
        <taxon>Bacteroidota</taxon>
        <taxon>Cytophagia</taxon>
        <taxon>Cytophagales</taxon>
        <taxon>Spirosomataceae</taxon>
        <taxon>Dyadobacter</taxon>
    </lineage>
</organism>
<dbReference type="eggNOG" id="COG0262">
    <property type="taxonomic scope" value="Bacteria"/>
</dbReference>
<dbReference type="RefSeq" id="WP_015810341.1">
    <property type="nucleotide sequence ID" value="NC_013037.1"/>
</dbReference>
<dbReference type="InterPro" id="IPR024072">
    <property type="entry name" value="DHFR-like_dom_sf"/>
</dbReference>
<dbReference type="PANTHER" id="PTHR38011:SF11">
    <property type="entry name" value="2,5-DIAMINO-6-RIBOSYLAMINO-4(3H)-PYRIMIDINONE 5'-PHOSPHATE REDUCTASE"/>
    <property type="match status" value="1"/>
</dbReference>
<evidence type="ECO:0000313" key="3">
    <source>
        <dbReference type="Proteomes" id="UP000002011"/>
    </source>
</evidence>
<dbReference type="Pfam" id="PF01872">
    <property type="entry name" value="RibD_C"/>
    <property type="match status" value="1"/>
</dbReference>
<proteinExistence type="predicted"/>
<dbReference type="InterPro" id="IPR002734">
    <property type="entry name" value="RibDG_C"/>
</dbReference>
<dbReference type="Gene3D" id="3.40.430.10">
    <property type="entry name" value="Dihydrofolate Reductase, subunit A"/>
    <property type="match status" value="1"/>
</dbReference>
<name>C6W2B1_DYAFD</name>
<dbReference type="GO" id="GO:0008703">
    <property type="term" value="F:5-amino-6-(5-phosphoribosylamino)uracil reductase activity"/>
    <property type="evidence" value="ECO:0007669"/>
    <property type="project" value="InterPro"/>
</dbReference>
<dbReference type="SUPFAM" id="SSF53597">
    <property type="entry name" value="Dihydrofolate reductase-like"/>
    <property type="match status" value="1"/>
</dbReference>
<reference evidence="2 3" key="1">
    <citation type="journal article" date="2009" name="Stand. Genomic Sci.">
        <title>Complete genome sequence of Dyadobacter fermentans type strain (NS114).</title>
        <authorList>
            <person name="Lang E."/>
            <person name="Lapidus A."/>
            <person name="Chertkov O."/>
            <person name="Brettin T."/>
            <person name="Detter J.C."/>
            <person name="Han C."/>
            <person name="Copeland A."/>
            <person name="Glavina Del Rio T."/>
            <person name="Nolan M."/>
            <person name="Chen F."/>
            <person name="Lucas S."/>
            <person name="Tice H."/>
            <person name="Cheng J.F."/>
            <person name="Land M."/>
            <person name="Hauser L."/>
            <person name="Chang Y.J."/>
            <person name="Jeffries C.D."/>
            <person name="Kopitz M."/>
            <person name="Bruce D."/>
            <person name="Goodwin L."/>
            <person name="Pitluck S."/>
            <person name="Ovchinnikova G."/>
            <person name="Pati A."/>
            <person name="Ivanova N."/>
            <person name="Mavrommatis K."/>
            <person name="Chen A."/>
            <person name="Palaniappan K."/>
            <person name="Chain P."/>
            <person name="Bristow J."/>
            <person name="Eisen J.A."/>
            <person name="Markowitz V."/>
            <person name="Hugenholtz P."/>
            <person name="Goker M."/>
            <person name="Rohde M."/>
            <person name="Kyrpides N.C."/>
            <person name="Klenk H.P."/>
        </authorList>
    </citation>
    <scope>NUCLEOTIDE SEQUENCE [LARGE SCALE GENOMIC DNA]</scope>
    <source>
        <strain evidence="3">ATCC 700827 / DSM 18053 / CIP 107007 / KCTC 52180 / NS114</strain>
    </source>
</reference>
<dbReference type="InterPro" id="IPR050765">
    <property type="entry name" value="Riboflavin_Biosynth_HTPR"/>
</dbReference>
<dbReference type="PANTHER" id="PTHR38011">
    <property type="entry name" value="DIHYDROFOLATE REDUCTASE FAMILY PROTEIN (AFU_ORTHOLOGUE AFUA_8G06820)"/>
    <property type="match status" value="1"/>
</dbReference>
<sequence>MRKLKLQVQMSIDGFISGPNGEMDWLVFDWSEDVKKYVEEITKPVDTILLGRNLATGFIPHWAAVAEDDKNPEQDAGIVYSETHKIVFSKTLLKSEWNNTTVENGNLVETITEIKQSTGGDIIVYGGATFVSALIKEGLVDELHLFINPSILGKGMPIFNTIDTVHKLHPICCKHFECGIILTVYKSQSLQDQR</sequence>
<feature type="domain" description="Bacterial bifunctional deaminase-reductase C-terminal" evidence="1">
    <location>
        <begin position="3"/>
        <end position="181"/>
    </location>
</feature>
<dbReference type="AlphaFoldDB" id="C6W2B1"/>
<evidence type="ECO:0000259" key="1">
    <source>
        <dbReference type="Pfam" id="PF01872"/>
    </source>
</evidence>
<dbReference type="EMBL" id="CP001619">
    <property type="protein sequence ID" value="ACT92084.1"/>
    <property type="molecule type" value="Genomic_DNA"/>
</dbReference>
<accession>C6W2B1</accession>
<keyword evidence="3" id="KW-1185">Reference proteome</keyword>
<dbReference type="Proteomes" id="UP000002011">
    <property type="component" value="Chromosome"/>
</dbReference>
<dbReference type="STRING" id="471854.Dfer_0824"/>
<dbReference type="HOGENOM" id="CLU_043966_1_2_10"/>
<dbReference type="KEGG" id="dfe:Dfer_0824"/>